<dbReference type="Pfam" id="PF13439">
    <property type="entry name" value="Glyco_transf_4"/>
    <property type="match status" value="1"/>
</dbReference>
<dbReference type="SUPFAM" id="SSF53756">
    <property type="entry name" value="UDP-Glycosyltransferase/glycogen phosphorylase"/>
    <property type="match status" value="1"/>
</dbReference>
<name>B3E8U6_TRIL1</name>
<proteinExistence type="predicted"/>
<keyword evidence="4" id="KW-1185">Reference proteome</keyword>
<evidence type="ECO:0000259" key="2">
    <source>
        <dbReference type="Pfam" id="PF13439"/>
    </source>
</evidence>
<evidence type="ECO:0000313" key="3">
    <source>
        <dbReference type="EMBL" id="ACD95214.1"/>
    </source>
</evidence>
<protein>
    <submittedName>
        <fullName evidence="3">Glycosyl transferase group 1</fullName>
    </submittedName>
</protein>
<keyword evidence="3" id="KW-0808">Transferase</keyword>
<dbReference type="InterPro" id="IPR001296">
    <property type="entry name" value="Glyco_trans_1"/>
</dbReference>
<dbReference type="InterPro" id="IPR028098">
    <property type="entry name" value="Glyco_trans_4-like_N"/>
</dbReference>
<dbReference type="InterPro" id="IPR050194">
    <property type="entry name" value="Glycosyltransferase_grp1"/>
</dbReference>
<dbReference type="GO" id="GO:0016757">
    <property type="term" value="F:glycosyltransferase activity"/>
    <property type="evidence" value="ECO:0007669"/>
    <property type="project" value="InterPro"/>
</dbReference>
<sequence>MHVLIIPYAYPTKHFLYNAIFIKEQVFALRQSIPKVGVLGAIPKTFNMCFKSKNFKFGQIEEEDWVYEVPAIRWLLKINKFIVLNASKILFLKYIKVNGLPDIIHVHNVNAADIAVWIKENFKIKFVITEHSSVMWNLMDMKTSEFDRLKRIYSQSSVNIAVSKALADKLSNVLNLPFYYIPNLVNTDFFNINDSNKKNFVTKLVSIGNLTINKNHLTLIKAVHKLYINGYNVKLSIAGDGKEKDKLLEYIHYNNLQSVVVLLGELSRLEIKKLLEDSDYFILPSIQETFGVVLIEAMACGLPALAFKAGGPESIITSNKLGLLLDSGGDLYEGLVNLLKSNYNPFEIREYAVLNFSYSAVEKKLNDVYINLIK</sequence>
<dbReference type="RefSeq" id="WP_012469556.1">
    <property type="nucleotide sequence ID" value="NC_010814.1"/>
</dbReference>
<dbReference type="Pfam" id="PF00534">
    <property type="entry name" value="Glycos_transf_1"/>
    <property type="match status" value="1"/>
</dbReference>
<gene>
    <name evidence="3" type="ordered locus">Glov_1496</name>
</gene>
<accession>B3E8U6</accession>
<dbReference type="STRING" id="398767.Glov_1496"/>
<organism evidence="3 4">
    <name type="scientific">Trichlorobacter lovleyi (strain ATCC BAA-1151 / DSM 17278 / SZ)</name>
    <name type="common">Geobacter lovleyi</name>
    <dbReference type="NCBI Taxonomy" id="398767"/>
    <lineage>
        <taxon>Bacteria</taxon>
        <taxon>Pseudomonadati</taxon>
        <taxon>Thermodesulfobacteriota</taxon>
        <taxon>Desulfuromonadia</taxon>
        <taxon>Geobacterales</taxon>
        <taxon>Geobacteraceae</taxon>
        <taxon>Trichlorobacter</taxon>
    </lineage>
</organism>
<dbReference type="EMBL" id="CP001089">
    <property type="protein sequence ID" value="ACD95214.1"/>
    <property type="molecule type" value="Genomic_DNA"/>
</dbReference>
<dbReference type="KEGG" id="glo:Glov_1496"/>
<evidence type="ECO:0000313" key="4">
    <source>
        <dbReference type="Proteomes" id="UP000002420"/>
    </source>
</evidence>
<dbReference type="Proteomes" id="UP000002420">
    <property type="component" value="Chromosome"/>
</dbReference>
<dbReference type="PANTHER" id="PTHR45947">
    <property type="entry name" value="SULFOQUINOVOSYL TRANSFERASE SQD2"/>
    <property type="match status" value="1"/>
</dbReference>
<dbReference type="AlphaFoldDB" id="B3E8U6"/>
<dbReference type="HOGENOM" id="CLU_009583_2_4_7"/>
<dbReference type="PANTHER" id="PTHR45947:SF3">
    <property type="entry name" value="SULFOQUINOVOSYL TRANSFERASE SQD2"/>
    <property type="match status" value="1"/>
</dbReference>
<feature type="domain" description="Glycosyl transferase family 1" evidence="1">
    <location>
        <begin position="195"/>
        <end position="342"/>
    </location>
</feature>
<dbReference type="eggNOG" id="COG0438">
    <property type="taxonomic scope" value="Bacteria"/>
</dbReference>
<dbReference type="OrthoDB" id="9767517at2"/>
<dbReference type="CAZy" id="GT4">
    <property type="family name" value="Glycosyltransferase Family 4"/>
</dbReference>
<dbReference type="Gene3D" id="3.40.50.2000">
    <property type="entry name" value="Glycogen Phosphorylase B"/>
    <property type="match status" value="2"/>
</dbReference>
<evidence type="ECO:0000259" key="1">
    <source>
        <dbReference type="Pfam" id="PF00534"/>
    </source>
</evidence>
<feature type="domain" description="Glycosyltransferase subfamily 4-like N-terminal" evidence="2">
    <location>
        <begin position="62"/>
        <end position="188"/>
    </location>
</feature>
<reference evidence="3 4" key="1">
    <citation type="submission" date="2008-05" db="EMBL/GenBank/DDBJ databases">
        <title>Complete sequence of chromosome of Geobacter lovleyi SZ.</title>
        <authorList>
            <consortium name="US DOE Joint Genome Institute"/>
            <person name="Lucas S."/>
            <person name="Copeland A."/>
            <person name="Lapidus A."/>
            <person name="Glavina del Rio T."/>
            <person name="Dalin E."/>
            <person name="Tice H."/>
            <person name="Bruce D."/>
            <person name="Goodwin L."/>
            <person name="Pitluck S."/>
            <person name="Chertkov O."/>
            <person name="Meincke L."/>
            <person name="Brettin T."/>
            <person name="Detter J.C."/>
            <person name="Han C."/>
            <person name="Tapia R."/>
            <person name="Kuske C.R."/>
            <person name="Schmutz J."/>
            <person name="Larimer F."/>
            <person name="Land M."/>
            <person name="Hauser L."/>
            <person name="Kyrpides N."/>
            <person name="Mikhailova N."/>
            <person name="Sung Y."/>
            <person name="Fletcher K.E."/>
            <person name="Ritalahti K.M."/>
            <person name="Loeffler F.E."/>
            <person name="Richardson P."/>
        </authorList>
    </citation>
    <scope>NUCLEOTIDE SEQUENCE [LARGE SCALE GENOMIC DNA]</scope>
    <source>
        <strain evidence="4">ATCC BAA-1151 / DSM 17278 / SZ</strain>
    </source>
</reference>